<reference evidence="3 4" key="1">
    <citation type="submission" date="2019-09" db="EMBL/GenBank/DDBJ databases">
        <title>YIM 48816 draft genome.</title>
        <authorList>
            <person name="Jiang L."/>
        </authorList>
    </citation>
    <scope>NUCLEOTIDE SEQUENCE [LARGE SCALE GENOMIC DNA]</scope>
    <source>
        <strain evidence="3 4">YIM 48816</strain>
    </source>
</reference>
<keyword evidence="4" id="KW-1185">Reference proteome</keyword>
<proteinExistence type="predicted"/>
<evidence type="ECO:0000313" key="3">
    <source>
        <dbReference type="EMBL" id="KAB1072906.1"/>
    </source>
</evidence>
<dbReference type="EMBL" id="VZZK01000046">
    <property type="protein sequence ID" value="KAB1072906.1"/>
    <property type="molecule type" value="Genomic_DNA"/>
</dbReference>
<protein>
    <submittedName>
        <fullName evidence="3">Uncharacterized protein</fullName>
    </submittedName>
</protein>
<dbReference type="AlphaFoldDB" id="A0A6L3SQ25"/>
<feature type="coiled-coil region" evidence="1">
    <location>
        <begin position="56"/>
        <end position="94"/>
    </location>
</feature>
<comment type="caution">
    <text evidence="3">The sequence shown here is derived from an EMBL/GenBank/DDBJ whole genome shotgun (WGS) entry which is preliminary data.</text>
</comment>
<evidence type="ECO:0000313" key="4">
    <source>
        <dbReference type="Proteomes" id="UP000474159"/>
    </source>
</evidence>
<gene>
    <name evidence="3" type="ORF">F6X53_27705</name>
</gene>
<feature type="region of interest" description="Disordered" evidence="2">
    <location>
        <begin position="24"/>
        <end position="43"/>
    </location>
</feature>
<organism evidence="3 4">
    <name type="scientific">Methylobacterium soli</name>
    <dbReference type="NCBI Taxonomy" id="553447"/>
    <lineage>
        <taxon>Bacteria</taxon>
        <taxon>Pseudomonadati</taxon>
        <taxon>Pseudomonadota</taxon>
        <taxon>Alphaproteobacteria</taxon>
        <taxon>Hyphomicrobiales</taxon>
        <taxon>Methylobacteriaceae</taxon>
        <taxon>Methylobacterium</taxon>
    </lineage>
</organism>
<evidence type="ECO:0000256" key="1">
    <source>
        <dbReference type="SAM" id="Coils"/>
    </source>
</evidence>
<dbReference type="OrthoDB" id="7997977at2"/>
<sequence>MKPLDRADPSEAHLSSVLRLISPADEIADKSPPTRRSSPEEWSHLIERVRSAATRVREVETEAHEQELRVQELLERVREDITSANERVKAAETHTREIQLRADALLKAADERVRAAEERARIAEEWLARVYDTVASEFAFAQPEKRTA</sequence>
<evidence type="ECO:0000256" key="2">
    <source>
        <dbReference type="SAM" id="MobiDB-lite"/>
    </source>
</evidence>
<name>A0A6L3SQ25_9HYPH</name>
<dbReference type="Proteomes" id="UP000474159">
    <property type="component" value="Unassembled WGS sequence"/>
</dbReference>
<accession>A0A6L3SQ25</accession>
<keyword evidence="1" id="KW-0175">Coiled coil</keyword>